<evidence type="ECO:0000256" key="3">
    <source>
        <dbReference type="ARBA" id="ARBA00022946"/>
    </source>
</evidence>
<dbReference type="GO" id="GO:0005762">
    <property type="term" value="C:mitochondrial large ribosomal subunit"/>
    <property type="evidence" value="ECO:0007669"/>
    <property type="project" value="TreeGrafter"/>
</dbReference>
<dbReference type="OrthoDB" id="414075at2759"/>
<evidence type="ECO:0000256" key="5">
    <source>
        <dbReference type="ARBA" id="ARBA00023128"/>
    </source>
</evidence>
<dbReference type="PANTHER" id="PTHR13124">
    <property type="entry name" value="39S RIBOSOMAL PROTEIN L46, MITOCHONDRIAL PRECURSOR-RELATED"/>
    <property type="match status" value="1"/>
</dbReference>
<feature type="domain" description="Large ribosomal subunit protein mL46 N-terminal" evidence="9">
    <location>
        <begin position="78"/>
        <end position="171"/>
    </location>
</feature>
<protein>
    <recommendedName>
        <fullName evidence="7">Large ribosomal subunit protein mL46</fullName>
    </recommendedName>
</protein>
<feature type="region of interest" description="Disordered" evidence="8">
    <location>
        <begin position="187"/>
        <end position="207"/>
    </location>
</feature>
<feature type="region of interest" description="Disordered" evidence="8">
    <location>
        <begin position="51"/>
        <end position="74"/>
    </location>
</feature>
<dbReference type="InterPro" id="IPR033650">
    <property type="entry name" value="Ribosomal_mL46_NUDIX"/>
</dbReference>
<dbReference type="Pfam" id="PF11788">
    <property type="entry name" value="MRP-L46"/>
    <property type="match status" value="1"/>
</dbReference>
<evidence type="ECO:0000256" key="1">
    <source>
        <dbReference type="ARBA" id="ARBA00004173"/>
    </source>
</evidence>
<dbReference type="AlphaFoldDB" id="A0A2P7YGC5"/>
<evidence type="ECO:0000256" key="8">
    <source>
        <dbReference type="SAM" id="MobiDB-lite"/>
    </source>
</evidence>
<sequence length="390" mass="43867">MSSSARTARRALFQSGMFISPLQPGPKLTHPERPSLDSICLQCRLQIRRASTATATAPQTKTTSAPTTSAPPKPQQAYRIVSSIVLSRPPILTRPLHPFEKAYHLYNRRLNERLALPFTRYFYYKKGTPGDGEWKRKIRARLTPSRDVGVYSAYGEEAWNDEVLVGDRTGDEESVIEEVIRDAEGSFATPATKPRVGQEPPRKEEQVVAGEEAVEGEGLKSAEEEFQALTQAKKEPVPRPYARETEADRKGDVRSLNRRLERTLYLLVKNKEGRWVFPGDAVKGKEGLHQAAERVIVQAGGINMNTWVVGNAPIGWHQFEYSKMITNKEKGVEELGEKVFFMKGRIMAGQADLSKNVLGDTDFQWLTKEEVQQAVSTQYYASIKNMLAER</sequence>
<evidence type="ECO:0000313" key="11">
    <source>
        <dbReference type="Proteomes" id="UP000243723"/>
    </source>
</evidence>
<gene>
    <name evidence="10" type="ORF">B9Z65_1598</name>
</gene>
<dbReference type="Gene3D" id="3.90.79.10">
    <property type="entry name" value="Nucleoside Triphosphate Pyrophosphohydrolase"/>
    <property type="match status" value="1"/>
</dbReference>
<proteinExistence type="inferred from homology"/>
<dbReference type="CDD" id="cd04661">
    <property type="entry name" value="NUDIX_MRP_L46"/>
    <property type="match status" value="1"/>
</dbReference>
<dbReference type="InterPro" id="IPR021757">
    <property type="entry name" value="Ribosomal_mL46_N"/>
</dbReference>
<dbReference type="EMBL" id="NHZQ01000445">
    <property type="protein sequence ID" value="PSK35015.1"/>
    <property type="molecule type" value="Genomic_DNA"/>
</dbReference>
<evidence type="ECO:0000313" key="10">
    <source>
        <dbReference type="EMBL" id="PSK35015.1"/>
    </source>
</evidence>
<dbReference type="InterPro" id="IPR040008">
    <property type="entry name" value="Ribosomal_mL46"/>
</dbReference>
<evidence type="ECO:0000256" key="2">
    <source>
        <dbReference type="ARBA" id="ARBA00009070"/>
    </source>
</evidence>
<organism evidence="10 11">
    <name type="scientific">Elsinoe australis</name>
    <dbReference type="NCBI Taxonomy" id="40998"/>
    <lineage>
        <taxon>Eukaryota</taxon>
        <taxon>Fungi</taxon>
        <taxon>Dikarya</taxon>
        <taxon>Ascomycota</taxon>
        <taxon>Pezizomycotina</taxon>
        <taxon>Dothideomycetes</taxon>
        <taxon>Dothideomycetidae</taxon>
        <taxon>Myriangiales</taxon>
        <taxon>Elsinoaceae</taxon>
        <taxon>Elsinoe</taxon>
    </lineage>
</organism>
<keyword evidence="5" id="KW-0496">Mitochondrion</keyword>
<dbReference type="GO" id="GO:0003735">
    <property type="term" value="F:structural constituent of ribosome"/>
    <property type="evidence" value="ECO:0007669"/>
    <property type="project" value="InterPro"/>
</dbReference>
<comment type="caution">
    <text evidence="10">The sequence shown here is derived from an EMBL/GenBank/DDBJ whole genome shotgun (WGS) entry which is preliminary data.</text>
</comment>
<dbReference type="PANTHER" id="PTHR13124:SF12">
    <property type="entry name" value="LARGE RIBOSOMAL SUBUNIT PROTEIN ML46"/>
    <property type="match status" value="1"/>
</dbReference>
<evidence type="ECO:0000259" key="9">
    <source>
        <dbReference type="Pfam" id="PF11788"/>
    </source>
</evidence>
<evidence type="ECO:0000256" key="7">
    <source>
        <dbReference type="ARBA" id="ARBA00035190"/>
    </source>
</evidence>
<dbReference type="STRING" id="40998.A0A2P7YGC5"/>
<evidence type="ECO:0000256" key="6">
    <source>
        <dbReference type="ARBA" id="ARBA00023274"/>
    </source>
</evidence>
<keyword evidence="11" id="KW-1185">Reference proteome</keyword>
<name>A0A2P7YGC5_9PEZI</name>
<keyword evidence="4 10" id="KW-0689">Ribosomal protein</keyword>
<comment type="subcellular location">
    <subcellularLocation>
        <location evidence="1">Mitochondrion</location>
    </subcellularLocation>
</comment>
<keyword evidence="6" id="KW-0687">Ribonucleoprotein</keyword>
<keyword evidence="3" id="KW-0809">Transit peptide</keyword>
<dbReference type="GO" id="GO:0005743">
    <property type="term" value="C:mitochondrial inner membrane"/>
    <property type="evidence" value="ECO:0007669"/>
    <property type="project" value="UniProtKB-ARBA"/>
</dbReference>
<dbReference type="Proteomes" id="UP000243723">
    <property type="component" value="Unassembled WGS sequence"/>
</dbReference>
<dbReference type="FunFam" id="3.90.79.10:FF:000018">
    <property type="entry name" value="39S ribosomal protein L46, mitochondrial"/>
    <property type="match status" value="1"/>
</dbReference>
<comment type="similarity">
    <text evidence="2">Belongs to the mitochondrion-specific ribosomal protein mL46 family.</text>
</comment>
<feature type="compositionally biased region" description="Low complexity" evidence="8">
    <location>
        <begin position="51"/>
        <end position="68"/>
    </location>
</feature>
<evidence type="ECO:0000256" key="4">
    <source>
        <dbReference type="ARBA" id="ARBA00022980"/>
    </source>
</evidence>
<accession>A0A2P7YGC5</accession>
<feature type="region of interest" description="Disordered" evidence="8">
    <location>
        <begin position="233"/>
        <end position="253"/>
    </location>
</feature>
<reference evidence="10 11" key="1">
    <citation type="submission" date="2017-05" db="EMBL/GenBank/DDBJ databases">
        <title>Draft genome sequence of Elsinoe australis.</title>
        <authorList>
            <person name="Cheng Q."/>
        </authorList>
    </citation>
    <scope>NUCLEOTIDE SEQUENCE [LARGE SCALE GENOMIC DNA]</scope>
    <source>
        <strain evidence="10 11">NL1</strain>
    </source>
</reference>